<keyword evidence="3" id="KW-0378">Hydrolase</keyword>
<dbReference type="Gene3D" id="2.40.50.140">
    <property type="entry name" value="Nucleic acid-binding proteins"/>
    <property type="match status" value="1"/>
</dbReference>
<dbReference type="PANTHER" id="PTHR30001:SF0">
    <property type="entry name" value="RIBONUCLEASE G"/>
    <property type="match status" value="1"/>
</dbReference>
<evidence type="ECO:0000313" key="7">
    <source>
        <dbReference type="EMBL" id="QNO13598.1"/>
    </source>
</evidence>
<keyword evidence="2" id="KW-0479">Metal-binding</keyword>
<keyword evidence="4" id="KW-0460">Magnesium</keyword>
<evidence type="ECO:0000259" key="6">
    <source>
        <dbReference type="PROSITE" id="PS50126"/>
    </source>
</evidence>
<dbReference type="KEGG" id="acae:HYG86_01845"/>
<feature type="domain" description="S1 motif" evidence="6">
    <location>
        <begin position="39"/>
        <end position="119"/>
    </location>
</feature>
<dbReference type="SMART" id="SM00316">
    <property type="entry name" value="S1"/>
    <property type="match status" value="1"/>
</dbReference>
<dbReference type="GO" id="GO:0004540">
    <property type="term" value="F:RNA nuclease activity"/>
    <property type="evidence" value="ECO:0007669"/>
    <property type="project" value="InterPro"/>
</dbReference>
<reference evidence="7 8" key="1">
    <citation type="submission" date="2020-07" db="EMBL/GenBank/DDBJ databases">
        <title>Alkalicella. sp. LB2 genome.</title>
        <authorList>
            <person name="Postec A."/>
            <person name="Quemeneur M."/>
        </authorList>
    </citation>
    <scope>NUCLEOTIDE SEQUENCE [LARGE SCALE GENOMIC DNA]</scope>
    <source>
        <strain evidence="7 8">LB2</strain>
    </source>
</reference>
<dbReference type="Proteomes" id="UP000516160">
    <property type="component" value="Chromosome"/>
</dbReference>
<proteinExistence type="predicted"/>
<dbReference type="GO" id="GO:0016787">
    <property type="term" value="F:hydrolase activity"/>
    <property type="evidence" value="ECO:0007669"/>
    <property type="project" value="UniProtKB-KW"/>
</dbReference>
<comment type="cofactor">
    <cofactor evidence="1">
        <name>Mg(2+)</name>
        <dbReference type="ChEBI" id="CHEBI:18420"/>
    </cofactor>
</comment>
<gene>
    <name evidence="7" type="ORF">HYG86_01845</name>
</gene>
<dbReference type="EMBL" id="CP058559">
    <property type="protein sequence ID" value="QNO13598.1"/>
    <property type="molecule type" value="Genomic_DNA"/>
</dbReference>
<dbReference type="Pfam" id="PF10150">
    <property type="entry name" value="RNase_E_G"/>
    <property type="match status" value="1"/>
</dbReference>
<protein>
    <submittedName>
        <fullName evidence="7">Rne/Rng family ribonuclease</fullName>
    </submittedName>
</protein>
<organism evidence="7 8">
    <name type="scientific">Alkalicella caledoniensis</name>
    <dbReference type="NCBI Taxonomy" id="2731377"/>
    <lineage>
        <taxon>Bacteria</taxon>
        <taxon>Bacillati</taxon>
        <taxon>Bacillota</taxon>
        <taxon>Clostridia</taxon>
        <taxon>Eubacteriales</taxon>
        <taxon>Proteinivoracaceae</taxon>
        <taxon>Alkalicella</taxon>
    </lineage>
</organism>
<dbReference type="Pfam" id="PF00575">
    <property type="entry name" value="S1"/>
    <property type="match status" value="1"/>
</dbReference>
<accession>A0A7G9W4I6</accession>
<keyword evidence="8" id="KW-1185">Reference proteome</keyword>
<dbReference type="SUPFAM" id="SSF50249">
    <property type="entry name" value="Nucleic acid-binding proteins"/>
    <property type="match status" value="1"/>
</dbReference>
<name>A0A7G9W4I6_ALKCA</name>
<dbReference type="InterPro" id="IPR012340">
    <property type="entry name" value="NA-bd_OB-fold"/>
</dbReference>
<dbReference type="InterPro" id="IPR003029">
    <property type="entry name" value="S1_domain"/>
</dbReference>
<dbReference type="PROSITE" id="PS50126">
    <property type="entry name" value="S1"/>
    <property type="match status" value="1"/>
</dbReference>
<evidence type="ECO:0000313" key="8">
    <source>
        <dbReference type="Proteomes" id="UP000516160"/>
    </source>
</evidence>
<dbReference type="InterPro" id="IPR004659">
    <property type="entry name" value="RNase_E/G"/>
</dbReference>
<sequence length="474" mass="54630">MKKEIIISYRENNTRVALVENGQLVEFYTEGESNTRSVGNIYKGKVKDILPGMQAAFVDIGFNKNAFLYVDDIIRNDEKKEYTIDQLLKKGQDIMVQVSKEQIGTKGARVTGQLTLPGRHLVLMPYNNYVGISRRIEDEYERERLKDIADSIKDPNMGVIVRTVAVGVSKEELEKDLDLLIGLWNNTLENYSNYQSPSLVYSDLDLVERALRDLFDKQVDHIYIDNPEQYRKISQILKRKSNHLMDKVNLYQSKRPILFQFGVERDLEKAFQRKVWLKNGSYLVIDQLEALTVIDVNTGKFVGTDNLADTVVQTNLEAVKEICRQIRLRDVSGIIIVDFIDMLRETDKELVLTFLEQEMKKDQTKGQILGITKLGLVELTRKKVRKGIYNSLQQLCPLCTGMGKTMTDFSIKMFLQDKIRNYIYENGKKDLEITIHESLEEAIKEEIQSLEDDLDITIAIITSDNVEKNYLSIQ</sequence>
<evidence type="ECO:0000256" key="5">
    <source>
        <dbReference type="ARBA" id="ARBA00022884"/>
    </source>
</evidence>
<dbReference type="CDD" id="cd04453">
    <property type="entry name" value="S1_RNase_E"/>
    <property type="match status" value="1"/>
</dbReference>
<dbReference type="PANTHER" id="PTHR30001">
    <property type="entry name" value="RIBONUCLEASE"/>
    <property type="match status" value="1"/>
</dbReference>
<evidence type="ECO:0000256" key="1">
    <source>
        <dbReference type="ARBA" id="ARBA00001946"/>
    </source>
</evidence>
<dbReference type="GO" id="GO:0005737">
    <property type="term" value="C:cytoplasm"/>
    <property type="evidence" value="ECO:0007669"/>
    <property type="project" value="TreeGrafter"/>
</dbReference>
<dbReference type="RefSeq" id="WP_213167267.1">
    <property type="nucleotide sequence ID" value="NZ_CP058559.1"/>
</dbReference>
<dbReference type="NCBIfam" id="TIGR00757">
    <property type="entry name" value="RNaseEG"/>
    <property type="match status" value="1"/>
</dbReference>
<dbReference type="GO" id="GO:0046872">
    <property type="term" value="F:metal ion binding"/>
    <property type="evidence" value="ECO:0007669"/>
    <property type="project" value="UniProtKB-KW"/>
</dbReference>
<dbReference type="InterPro" id="IPR019307">
    <property type="entry name" value="RNA-bd_AU-1/RNase_E/G"/>
</dbReference>
<dbReference type="GO" id="GO:0003723">
    <property type="term" value="F:RNA binding"/>
    <property type="evidence" value="ECO:0007669"/>
    <property type="project" value="UniProtKB-KW"/>
</dbReference>
<evidence type="ECO:0000256" key="2">
    <source>
        <dbReference type="ARBA" id="ARBA00022723"/>
    </source>
</evidence>
<dbReference type="GO" id="GO:0006364">
    <property type="term" value="P:rRNA processing"/>
    <property type="evidence" value="ECO:0007669"/>
    <property type="project" value="TreeGrafter"/>
</dbReference>
<dbReference type="AlphaFoldDB" id="A0A7G9W4I6"/>
<keyword evidence="5" id="KW-0694">RNA-binding</keyword>
<evidence type="ECO:0000256" key="4">
    <source>
        <dbReference type="ARBA" id="ARBA00022842"/>
    </source>
</evidence>
<evidence type="ECO:0000256" key="3">
    <source>
        <dbReference type="ARBA" id="ARBA00022801"/>
    </source>
</evidence>